<reference evidence="2 3" key="1">
    <citation type="submission" date="2024-09" db="EMBL/GenBank/DDBJ databases">
        <title>Chromosome-scale assembly of Riccia sorocarpa.</title>
        <authorList>
            <person name="Paukszto L."/>
        </authorList>
    </citation>
    <scope>NUCLEOTIDE SEQUENCE [LARGE SCALE GENOMIC DNA]</scope>
    <source>
        <strain evidence="2">LP-2024</strain>
        <tissue evidence="2">Aerial parts of the thallus</tissue>
    </source>
</reference>
<evidence type="ECO:0000313" key="2">
    <source>
        <dbReference type="EMBL" id="KAL3676094.1"/>
    </source>
</evidence>
<organism evidence="2 3">
    <name type="scientific">Riccia sorocarpa</name>
    <dbReference type="NCBI Taxonomy" id="122646"/>
    <lineage>
        <taxon>Eukaryota</taxon>
        <taxon>Viridiplantae</taxon>
        <taxon>Streptophyta</taxon>
        <taxon>Embryophyta</taxon>
        <taxon>Marchantiophyta</taxon>
        <taxon>Marchantiopsida</taxon>
        <taxon>Marchantiidae</taxon>
        <taxon>Marchantiales</taxon>
        <taxon>Ricciaceae</taxon>
        <taxon>Riccia</taxon>
    </lineage>
</organism>
<evidence type="ECO:0000313" key="3">
    <source>
        <dbReference type="Proteomes" id="UP001633002"/>
    </source>
</evidence>
<keyword evidence="3" id="KW-1185">Reference proteome</keyword>
<dbReference type="Proteomes" id="UP001633002">
    <property type="component" value="Unassembled WGS sequence"/>
</dbReference>
<comment type="caution">
    <text evidence="2">The sequence shown here is derived from an EMBL/GenBank/DDBJ whole genome shotgun (WGS) entry which is preliminary data.</text>
</comment>
<accession>A0ABD3GCC2</accession>
<feature type="compositionally biased region" description="Polar residues" evidence="1">
    <location>
        <begin position="366"/>
        <end position="376"/>
    </location>
</feature>
<gene>
    <name evidence="2" type="ORF">R1sor_026042</name>
</gene>
<feature type="region of interest" description="Disordered" evidence="1">
    <location>
        <begin position="357"/>
        <end position="376"/>
    </location>
</feature>
<protein>
    <submittedName>
        <fullName evidence="2">Uncharacterized protein</fullName>
    </submittedName>
</protein>
<evidence type="ECO:0000256" key="1">
    <source>
        <dbReference type="SAM" id="MobiDB-lite"/>
    </source>
</evidence>
<name>A0ABD3GCC2_9MARC</name>
<proteinExistence type="predicted"/>
<sequence length="426" mass="48479">MTQKHWLVFTHAANSRDYGLAKEALRRMQQNLDRDTTVFSIFFGPTLKSVATLEHHVYNECFPIASEKNETTETALDITIFFTEIIQNILSDARDRVSGVCIWSHGSGGSGIGVWKKWKTPFMSCVDLVRTIIKPFQPRIVCFDACYQGSISCLFELVGVTDIVVASPGFHPFCSILWTKAFGELSKIRLTKREIENYAHNIACEWHSMTGVYYKCLLVFDMAVIPEMAAAVKENWDHLIFDERSQIDKEDANLHDIFIAARNVSIVQRLANKSISQVTRQCLTCRPSCTRWVNGPSVEARLLRKWQHAYVQTAWYNYIRGKRGYHDRRLIHALAKRSRKGQFADEGESDSEMWMRQCDTEDEHSSSPVSTHSGDSGFISSRMSSVDSLLDSSYPGELSSDLPMAAYLVEPDVLSLWFLEVKQSVD</sequence>
<dbReference type="EMBL" id="JBJQOH010000008">
    <property type="protein sequence ID" value="KAL3676094.1"/>
    <property type="molecule type" value="Genomic_DNA"/>
</dbReference>
<dbReference type="AlphaFoldDB" id="A0ABD3GCC2"/>